<reference evidence="2" key="1">
    <citation type="submission" date="2022-11" db="UniProtKB">
        <authorList>
            <consortium name="WormBaseParasite"/>
        </authorList>
    </citation>
    <scope>IDENTIFICATION</scope>
</reference>
<evidence type="ECO:0000313" key="2">
    <source>
        <dbReference type="WBParaSite" id="PS1159_v2.g13933.t1"/>
    </source>
</evidence>
<proteinExistence type="predicted"/>
<sequence>MSRGDIRTPWGFEIIPPCTVTKIIGSSLADRAGLQNGDHIDELQGLQGLSYEKALNLLHSASHEIELVVLRDPTIAARFWKPQVTVDNMPINNFQGYPTISPRSNVNPQPSSFSSTYKADYATSLSPTIKVSLEHQPVQEPNVPGFNRSPQPYQSAELNNNQVNYSKPLDFSSYSNRAEQYLLEKGGLFGTDPVVMKAREQPSYLQSETLKLIQEEEKNGKQRSRSTMKTREVNGNQKLPSCFICGRSIIGLTCRIKDALVHPECFQCSTCGNSLRNVGHHFINEKFYCDIHGPQRQQQLGGGNIKGTHFVSNTHFNPDLAVKIPPTAAQPTRVQEPPRGFYQPEILSAGPLSPPQPPIRPPLDSYSRTTVYSNQQESNSDDLIIIGKQSTSATLEARQMSRNFAPFIRSRSVRGIQWPPPTEKAQRNADAIRYWKFHAEPADREKKSLQQLISEDSEVHKKPSMISPERVKMHSKRVVSTPHRLLQPMRNPLDAYNEKVRSQIDLSQESPQTKSATSLLSLGQPPAVNISWSDLVKAQSMTKSPSQKSDAISHEKSVECLQIPEKSPRNEESSPEPNSESQFNEDWHVKSEILEEKDILTDASSIRHSDDEDIEEESFNLPRFDERTSQFLSEHRLSVYDDSVSLSPSMEDLERKSIASTIKEGDDEDAVSIAERERWMREEVEQARKEEAEKQKRLNNPEDYPEISESVEKIILEELAQTPIPTEQNETLEITDRNLAIDVIKEHQENLQQQQNQLSELLDNALKYLKDTDYQKPTENLNISETNNNKNVSPQPFNCEDNTPAAKIIRSLNALDEDGQRKSTTIYEQQRMPTGKSLSQPPTNDSNHGYTDGIRQHGTLVSQTNMIPYCEQCKQQIRGAYVLATGLCWCPEHFTCANAACNRRLLDTGFVEEKGKKYCEKCFETLIAPICNKCGMPITADCLTALQKQWHPECFVCHHCSQPFGNAAFYLENGRPYCEQDWNMLFTTKCIACKYPIEAGDRWVEAIGSAFHSNCFSCTVCHTNLEGQSFYAKNGLPFCRIHA</sequence>
<protein>
    <submittedName>
        <fullName evidence="2">PDZ and LIM domain protein Zasp</fullName>
    </submittedName>
</protein>
<dbReference type="WBParaSite" id="PS1159_v2.g13933.t1">
    <property type="protein sequence ID" value="PS1159_v2.g13933.t1"/>
    <property type="gene ID" value="PS1159_v2.g13933"/>
</dbReference>
<dbReference type="Proteomes" id="UP000887580">
    <property type="component" value="Unplaced"/>
</dbReference>
<name>A0AC35F5L8_9BILA</name>
<organism evidence="1 2">
    <name type="scientific">Panagrolaimus sp. PS1159</name>
    <dbReference type="NCBI Taxonomy" id="55785"/>
    <lineage>
        <taxon>Eukaryota</taxon>
        <taxon>Metazoa</taxon>
        <taxon>Ecdysozoa</taxon>
        <taxon>Nematoda</taxon>
        <taxon>Chromadorea</taxon>
        <taxon>Rhabditida</taxon>
        <taxon>Tylenchina</taxon>
        <taxon>Panagrolaimomorpha</taxon>
        <taxon>Panagrolaimoidea</taxon>
        <taxon>Panagrolaimidae</taxon>
        <taxon>Panagrolaimus</taxon>
    </lineage>
</organism>
<evidence type="ECO:0000313" key="1">
    <source>
        <dbReference type="Proteomes" id="UP000887580"/>
    </source>
</evidence>
<accession>A0AC35F5L8</accession>